<dbReference type="FunFam" id="1.20.5.500:FF:000001">
    <property type="entry name" value="Type II keratin 23"/>
    <property type="match status" value="1"/>
</dbReference>
<comment type="caution">
    <text evidence="8">The sequence shown here is derived from an EMBL/GenBank/DDBJ whole genome shotgun (WGS) entry which is preliminary data.</text>
</comment>
<dbReference type="GO" id="GO:0030280">
    <property type="term" value="F:structural constituent of skin epidermis"/>
    <property type="evidence" value="ECO:0007669"/>
    <property type="project" value="TreeGrafter"/>
</dbReference>
<dbReference type="InterPro" id="IPR003054">
    <property type="entry name" value="Keratin_II"/>
</dbReference>
<dbReference type="Gene3D" id="1.20.5.170">
    <property type="match status" value="1"/>
</dbReference>
<keyword evidence="2 5" id="KW-0403">Intermediate filament</keyword>
<evidence type="ECO:0000256" key="2">
    <source>
        <dbReference type="ARBA" id="ARBA00022754"/>
    </source>
</evidence>
<dbReference type="PROSITE" id="PS51842">
    <property type="entry name" value="IF_ROD_2"/>
    <property type="match status" value="1"/>
</dbReference>
<reference evidence="8" key="2">
    <citation type="submission" date="2019-04" db="EMBL/GenBank/DDBJ databases">
        <authorList>
            <person name="Kadobianskyi M."/>
            <person name="Schulze L."/>
            <person name="Schuelke M."/>
            <person name="Judkewitz B."/>
        </authorList>
    </citation>
    <scope>NUCLEOTIDE SEQUENCE</scope>
    <source>
        <strain evidence="8">Bolton</strain>
        <tissue evidence="8">Whole-body</tissue>
    </source>
</reference>
<keyword evidence="1" id="KW-0416">Keratin</keyword>
<dbReference type="FunFam" id="1.20.5.1160:FF:000001">
    <property type="entry name" value="Keratin type II"/>
    <property type="match status" value="1"/>
</dbReference>
<dbReference type="GO" id="GO:0031424">
    <property type="term" value="P:keratinization"/>
    <property type="evidence" value="ECO:0007669"/>
    <property type="project" value="TreeGrafter"/>
</dbReference>
<dbReference type="SMART" id="SM01391">
    <property type="entry name" value="Filament"/>
    <property type="match status" value="1"/>
</dbReference>
<dbReference type="InterPro" id="IPR039008">
    <property type="entry name" value="IF_rod_dom"/>
</dbReference>
<dbReference type="AlphaFoldDB" id="A0A553RK33"/>
<evidence type="ECO:0000259" key="7">
    <source>
        <dbReference type="PROSITE" id="PS51842"/>
    </source>
</evidence>
<dbReference type="GO" id="GO:0045095">
    <property type="term" value="C:keratin filament"/>
    <property type="evidence" value="ECO:0007669"/>
    <property type="project" value="InterPro"/>
</dbReference>
<dbReference type="EMBL" id="SRMA01023920">
    <property type="protein sequence ID" value="TRZ02543.1"/>
    <property type="molecule type" value="Genomic_DNA"/>
</dbReference>
<dbReference type="GO" id="GO:0045109">
    <property type="term" value="P:intermediate filament organization"/>
    <property type="evidence" value="ECO:0007669"/>
    <property type="project" value="TreeGrafter"/>
</dbReference>
<dbReference type="STRING" id="623744.A0A553RK33"/>
<evidence type="ECO:0000313" key="8">
    <source>
        <dbReference type="EMBL" id="TRZ02542.1"/>
    </source>
</evidence>
<evidence type="ECO:0000313" key="9">
    <source>
        <dbReference type="Proteomes" id="UP000316079"/>
    </source>
</evidence>
<dbReference type="FunFam" id="1.20.5.170:FF:000004">
    <property type="entry name" value="Keratin, type II cytoskeletal 5"/>
    <property type="match status" value="1"/>
</dbReference>
<dbReference type="Gene3D" id="1.20.5.1160">
    <property type="entry name" value="Vasodilator-stimulated phosphoprotein"/>
    <property type="match status" value="1"/>
</dbReference>
<dbReference type="PRINTS" id="PR01276">
    <property type="entry name" value="TYPE2KERATIN"/>
</dbReference>
<dbReference type="Pfam" id="PF16208">
    <property type="entry name" value="Keratin_2_head"/>
    <property type="match status" value="1"/>
</dbReference>
<sequence length="475" mass="54350">MLHTKKTTKNYSHSAIGLTRRTPISRSGMVMREGRGFNPGLNTPITSVKINKNLLEPMKLEIDPSFQAIRAEEKEQIKILNNRFATFINRVCHLEQQNKILETKWNLLQQQTSQQSHIDKMFQNYIAGLHRYLDGLANEKVRLESGLQDINSIVRDFKIKYEEEIDKKSESDNDFVVLKKDADAAYLKKMELQGEIDTLTNDLHFHREMYEAELGELRTQIKDKSVVVEMDNSRNLDMEAIVAEVRAQYEDVAGRSRAEAESWYRQKYEEMQLTASQHGDDLKNTKAEISEYNRRITRLQSEIDAIKAQHSNYEGQIKEAEKRGEVALKEARARVHELEAALVRTKHDMARQVREFQSLMNIKLALDIEIATYRKLLEGEENRLYTSYQTHYISSVNSANFDLESSRTSVSSQSPVKDIRSSGLVKQEVVSGKGEHFSSVTTVTRSSSAVSSEKNVLSSVGSKQLMGSSVEDVFE</sequence>
<dbReference type="Gene3D" id="1.20.5.500">
    <property type="entry name" value="Single helix bin"/>
    <property type="match status" value="1"/>
</dbReference>
<dbReference type="EMBL" id="SRMA01023920">
    <property type="protein sequence ID" value="TRZ02542.1"/>
    <property type="molecule type" value="Genomic_DNA"/>
</dbReference>
<dbReference type="PROSITE" id="PS00226">
    <property type="entry name" value="IF_ROD_1"/>
    <property type="match status" value="1"/>
</dbReference>
<keyword evidence="9" id="KW-1185">Reference proteome</keyword>
<dbReference type="GO" id="GO:0005615">
    <property type="term" value="C:extracellular space"/>
    <property type="evidence" value="ECO:0007669"/>
    <property type="project" value="TreeGrafter"/>
</dbReference>
<dbReference type="Pfam" id="PF00038">
    <property type="entry name" value="Filament"/>
    <property type="match status" value="1"/>
</dbReference>
<name>A0A553RK33_9TELE</name>
<feature type="coiled-coil region" evidence="6">
    <location>
        <begin position="275"/>
        <end position="348"/>
    </location>
</feature>
<feature type="domain" description="IF rod" evidence="7">
    <location>
        <begin position="73"/>
        <end position="384"/>
    </location>
</feature>
<dbReference type="PANTHER" id="PTHR45616:SF21">
    <property type="entry name" value="KERATIN, TYPE II CYTOSKELETAL 7"/>
    <property type="match status" value="1"/>
</dbReference>
<proteinExistence type="inferred from homology"/>
<evidence type="ECO:0000256" key="4">
    <source>
        <dbReference type="ARBA" id="ARBA00061646"/>
    </source>
</evidence>
<reference evidence="8 9" key="1">
    <citation type="journal article" date="2019" name="Sci. Data">
        <title>Hybrid genome assembly and annotation of Danionella translucida.</title>
        <authorList>
            <person name="Kadobianskyi M."/>
            <person name="Schulze L."/>
            <person name="Schuelke M."/>
            <person name="Judkewitz B."/>
        </authorList>
    </citation>
    <scope>NUCLEOTIDE SEQUENCE [LARGE SCALE GENOMIC DNA]</scope>
    <source>
        <strain evidence="8 9">Bolton</strain>
    </source>
</reference>
<dbReference type="InterPro" id="IPR032444">
    <property type="entry name" value="Keratin_2_head"/>
</dbReference>
<protein>
    <recommendedName>
        <fullName evidence="7">IF rod domain-containing protein</fullName>
    </recommendedName>
</protein>
<evidence type="ECO:0000256" key="3">
    <source>
        <dbReference type="ARBA" id="ARBA00023054"/>
    </source>
</evidence>
<dbReference type="OrthoDB" id="8829236at2759"/>
<organism evidence="8 9">
    <name type="scientific">Danionella cerebrum</name>
    <dbReference type="NCBI Taxonomy" id="2873325"/>
    <lineage>
        <taxon>Eukaryota</taxon>
        <taxon>Metazoa</taxon>
        <taxon>Chordata</taxon>
        <taxon>Craniata</taxon>
        <taxon>Vertebrata</taxon>
        <taxon>Euteleostomi</taxon>
        <taxon>Actinopterygii</taxon>
        <taxon>Neopterygii</taxon>
        <taxon>Teleostei</taxon>
        <taxon>Ostariophysi</taxon>
        <taxon>Cypriniformes</taxon>
        <taxon>Danionidae</taxon>
        <taxon>Danioninae</taxon>
        <taxon>Danionella</taxon>
    </lineage>
</organism>
<evidence type="ECO:0000256" key="1">
    <source>
        <dbReference type="ARBA" id="ARBA00022744"/>
    </source>
</evidence>
<dbReference type="PANTHER" id="PTHR45616">
    <property type="entry name" value="GATA-TYPE DOMAIN-CONTAINING PROTEIN"/>
    <property type="match status" value="1"/>
</dbReference>
<keyword evidence="3 6" id="KW-0175">Coiled coil</keyword>
<gene>
    <name evidence="8" type="ORF">DNTS_026588</name>
</gene>
<dbReference type="SUPFAM" id="SSF64593">
    <property type="entry name" value="Intermediate filament protein, coiled coil region"/>
    <property type="match status" value="2"/>
</dbReference>
<dbReference type="InterPro" id="IPR018039">
    <property type="entry name" value="IF_conserved"/>
</dbReference>
<evidence type="ECO:0000256" key="5">
    <source>
        <dbReference type="RuleBase" id="RU000685"/>
    </source>
</evidence>
<comment type="similarity">
    <text evidence="4 5">Belongs to the intermediate filament family.</text>
</comment>
<dbReference type="Proteomes" id="UP000316079">
    <property type="component" value="Unassembled WGS sequence"/>
</dbReference>
<accession>A0A553RK33</accession>
<evidence type="ECO:0000256" key="6">
    <source>
        <dbReference type="SAM" id="Coils"/>
    </source>
</evidence>